<evidence type="ECO:0000313" key="3">
    <source>
        <dbReference type="Proteomes" id="UP000235145"/>
    </source>
</evidence>
<reference evidence="2 3" key="1">
    <citation type="journal article" date="2017" name="Nat. Commun.">
        <title>Genome assembly with in vitro proximity ligation data and whole-genome triplication in lettuce.</title>
        <authorList>
            <person name="Reyes-Chin-Wo S."/>
            <person name="Wang Z."/>
            <person name="Yang X."/>
            <person name="Kozik A."/>
            <person name="Arikit S."/>
            <person name="Song C."/>
            <person name="Xia L."/>
            <person name="Froenicke L."/>
            <person name="Lavelle D.O."/>
            <person name="Truco M.J."/>
            <person name="Xia R."/>
            <person name="Zhu S."/>
            <person name="Xu C."/>
            <person name="Xu H."/>
            <person name="Xu X."/>
            <person name="Cox K."/>
            <person name="Korf I."/>
            <person name="Meyers B.C."/>
            <person name="Michelmore R.W."/>
        </authorList>
    </citation>
    <scope>NUCLEOTIDE SEQUENCE [LARGE SCALE GENOMIC DNA]</scope>
    <source>
        <strain evidence="3">cv. Salinas</strain>
        <tissue evidence="2">Seedlings</tissue>
    </source>
</reference>
<protein>
    <submittedName>
        <fullName evidence="2">Uncharacterized protein</fullName>
    </submittedName>
</protein>
<comment type="caution">
    <text evidence="2">The sequence shown here is derived from an EMBL/GenBank/DDBJ whole genome shotgun (WGS) entry which is preliminary data.</text>
</comment>
<proteinExistence type="predicted"/>
<keyword evidence="1" id="KW-1133">Transmembrane helix</keyword>
<keyword evidence="3" id="KW-1185">Reference proteome</keyword>
<sequence length="97" mass="11644">MLMNEISHKFHPYIEHIKDIRSYLYKEILTREYIMIYGKYFNTMSHSLNLATLGSTTFEYWLIINDIIILIANIYGVIVHYLSKKKIITFCCFRNLV</sequence>
<feature type="transmembrane region" description="Helical" evidence="1">
    <location>
        <begin position="60"/>
        <end position="82"/>
    </location>
</feature>
<keyword evidence="1" id="KW-0812">Transmembrane</keyword>
<organism evidence="2 3">
    <name type="scientific">Lactuca sativa</name>
    <name type="common">Garden lettuce</name>
    <dbReference type="NCBI Taxonomy" id="4236"/>
    <lineage>
        <taxon>Eukaryota</taxon>
        <taxon>Viridiplantae</taxon>
        <taxon>Streptophyta</taxon>
        <taxon>Embryophyta</taxon>
        <taxon>Tracheophyta</taxon>
        <taxon>Spermatophyta</taxon>
        <taxon>Magnoliopsida</taxon>
        <taxon>eudicotyledons</taxon>
        <taxon>Gunneridae</taxon>
        <taxon>Pentapetalae</taxon>
        <taxon>asterids</taxon>
        <taxon>campanulids</taxon>
        <taxon>Asterales</taxon>
        <taxon>Asteraceae</taxon>
        <taxon>Cichorioideae</taxon>
        <taxon>Cichorieae</taxon>
        <taxon>Lactucinae</taxon>
        <taxon>Lactuca</taxon>
    </lineage>
</organism>
<dbReference type="Proteomes" id="UP000235145">
    <property type="component" value="Unassembled WGS sequence"/>
</dbReference>
<keyword evidence="1" id="KW-0472">Membrane</keyword>
<accession>A0A9R1XB34</accession>
<gene>
    <name evidence="2" type="ORF">LSAT_V11C500277260</name>
</gene>
<dbReference type="EMBL" id="NBSK02000005">
    <property type="protein sequence ID" value="KAJ0206091.1"/>
    <property type="molecule type" value="Genomic_DNA"/>
</dbReference>
<dbReference type="AlphaFoldDB" id="A0A9R1XB34"/>
<evidence type="ECO:0000256" key="1">
    <source>
        <dbReference type="SAM" id="Phobius"/>
    </source>
</evidence>
<evidence type="ECO:0000313" key="2">
    <source>
        <dbReference type="EMBL" id="KAJ0206091.1"/>
    </source>
</evidence>
<name>A0A9R1XB34_LACSA</name>